<dbReference type="GO" id="GO:0015485">
    <property type="term" value="F:cholesterol binding"/>
    <property type="evidence" value="ECO:0007669"/>
    <property type="project" value="TreeGrafter"/>
</dbReference>
<keyword evidence="8" id="KW-0732">Signal</keyword>
<feature type="transmembrane region" description="Helical" evidence="7">
    <location>
        <begin position="548"/>
        <end position="572"/>
    </location>
</feature>
<keyword evidence="4 7" id="KW-1133">Transmembrane helix</keyword>
<dbReference type="OrthoDB" id="6229420at2759"/>
<comment type="caution">
    <text evidence="9">The sequence shown here is derived from an EMBL/GenBank/DDBJ whole genome shotgun (WGS) entry which is preliminary data.</text>
</comment>
<feature type="transmembrane region" description="Helical" evidence="7">
    <location>
        <begin position="497"/>
        <end position="528"/>
    </location>
</feature>
<protein>
    <recommendedName>
        <fullName evidence="11">Prominin-1-A-like</fullName>
    </recommendedName>
</protein>
<dbReference type="GO" id="GO:0009986">
    <property type="term" value="C:cell surface"/>
    <property type="evidence" value="ECO:0007669"/>
    <property type="project" value="TreeGrafter"/>
</dbReference>
<evidence type="ECO:0000256" key="7">
    <source>
        <dbReference type="SAM" id="Phobius"/>
    </source>
</evidence>
<dbReference type="EMBL" id="SRMA01027341">
    <property type="protein sequence ID" value="TRY54674.1"/>
    <property type="molecule type" value="Genomic_DNA"/>
</dbReference>
<dbReference type="PANTHER" id="PTHR22730">
    <property type="entry name" value="PROMININ PROM PROTEIN"/>
    <property type="match status" value="1"/>
</dbReference>
<comment type="similarity">
    <text evidence="2">Belongs to the prominin family.</text>
</comment>
<feature type="chain" id="PRO_5021784476" description="Prominin-1-A-like" evidence="8">
    <location>
        <begin position="18"/>
        <end position="982"/>
    </location>
</feature>
<dbReference type="Pfam" id="PF05478">
    <property type="entry name" value="Prominin"/>
    <property type="match status" value="2"/>
</dbReference>
<dbReference type="GO" id="GO:0016324">
    <property type="term" value="C:apical plasma membrane"/>
    <property type="evidence" value="ECO:0007669"/>
    <property type="project" value="TreeGrafter"/>
</dbReference>
<evidence type="ECO:0000256" key="5">
    <source>
        <dbReference type="ARBA" id="ARBA00023136"/>
    </source>
</evidence>
<gene>
    <name evidence="9" type="ORF">DNTS_031216</name>
</gene>
<evidence type="ECO:0000256" key="4">
    <source>
        <dbReference type="ARBA" id="ARBA00022989"/>
    </source>
</evidence>
<accession>A0A553MNB6</accession>
<keyword evidence="6" id="KW-0325">Glycoprotein</keyword>
<keyword evidence="3 7" id="KW-0812">Transmembrane</keyword>
<evidence type="ECO:0000256" key="8">
    <source>
        <dbReference type="SAM" id="SignalP"/>
    </source>
</evidence>
<feature type="transmembrane region" description="Helical" evidence="7">
    <location>
        <begin position="158"/>
        <end position="181"/>
    </location>
</feature>
<keyword evidence="10" id="KW-1185">Reference proteome</keyword>
<feature type="signal peptide" evidence="8">
    <location>
        <begin position="1"/>
        <end position="17"/>
    </location>
</feature>
<keyword evidence="5 7" id="KW-0472">Membrane</keyword>
<dbReference type="InterPro" id="IPR008795">
    <property type="entry name" value="Prominin"/>
</dbReference>
<dbReference type="GO" id="GO:0031528">
    <property type="term" value="C:microvillus membrane"/>
    <property type="evidence" value="ECO:0007669"/>
    <property type="project" value="UniProtKB-SubCell"/>
</dbReference>
<comment type="subcellular location">
    <subcellularLocation>
        <location evidence="1">Cell projection</location>
        <location evidence="1">Microvillus membrane</location>
        <topology evidence="1">Multi-pass membrane protein</topology>
    </subcellularLocation>
</comment>
<organism evidence="9 10">
    <name type="scientific">Danionella cerebrum</name>
    <dbReference type="NCBI Taxonomy" id="2873325"/>
    <lineage>
        <taxon>Eukaryota</taxon>
        <taxon>Metazoa</taxon>
        <taxon>Chordata</taxon>
        <taxon>Craniata</taxon>
        <taxon>Vertebrata</taxon>
        <taxon>Euteleostomi</taxon>
        <taxon>Actinopterygii</taxon>
        <taxon>Neopterygii</taxon>
        <taxon>Teleostei</taxon>
        <taxon>Ostariophysi</taxon>
        <taxon>Cypriniformes</taxon>
        <taxon>Danionidae</taxon>
        <taxon>Danioninae</taxon>
        <taxon>Danionella</taxon>
    </lineage>
</organism>
<evidence type="ECO:0000313" key="9">
    <source>
        <dbReference type="EMBL" id="TRY54674.1"/>
    </source>
</evidence>
<evidence type="ECO:0000256" key="2">
    <source>
        <dbReference type="ARBA" id="ARBA00006058"/>
    </source>
</evidence>
<dbReference type="STRING" id="623744.A0A553MNB6"/>
<dbReference type="PANTHER" id="PTHR22730:SF3">
    <property type="entry name" value="PROMININ-1"/>
    <property type="match status" value="1"/>
</dbReference>
<dbReference type="Proteomes" id="UP000316079">
    <property type="component" value="Unassembled WGS sequence"/>
</dbReference>
<dbReference type="GO" id="GO:0071914">
    <property type="term" value="C:prominosome"/>
    <property type="evidence" value="ECO:0007669"/>
    <property type="project" value="TreeGrafter"/>
</dbReference>
<evidence type="ECO:0008006" key="11">
    <source>
        <dbReference type="Google" id="ProtNLM"/>
    </source>
</evidence>
<evidence type="ECO:0000256" key="1">
    <source>
        <dbReference type="ARBA" id="ARBA00004475"/>
    </source>
</evidence>
<evidence type="ECO:0000256" key="6">
    <source>
        <dbReference type="ARBA" id="ARBA00023180"/>
    </source>
</evidence>
<feature type="transmembrane region" description="Helical" evidence="7">
    <location>
        <begin position="112"/>
        <end position="137"/>
    </location>
</feature>
<evidence type="ECO:0000313" key="10">
    <source>
        <dbReference type="Proteomes" id="UP000316079"/>
    </source>
</evidence>
<dbReference type="AlphaFoldDB" id="A0A553MNB6"/>
<name>A0A553MNB6_9TELE</name>
<evidence type="ECO:0000256" key="3">
    <source>
        <dbReference type="ARBA" id="ARBA00022692"/>
    </source>
</evidence>
<reference evidence="9 10" key="1">
    <citation type="journal article" date="2019" name="Sci. Data">
        <title>Hybrid genome assembly and annotation of Danionella translucida.</title>
        <authorList>
            <person name="Kadobianskyi M."/>
            <person name="Schulze L."/>
            <person name="Schuelke M."/>
            <person name="Judkewitz B."/>
        </authorList>
    </citation>
    <scope>NUCLEOTIDE SEQUENCE [LARGE SCALE GENOMIC DNA]</scope>
    <source>
        <strain evidence="9 10">Bolton</strain>
    </source>
</reference>
<dbReference type="GO" id="GO:0005929">
    <property type="term" value="C:cilium"/>
    <property type="evidence" value="ECO:0007669"/>
    <property type="project" value="TreeGrafter"/>
</dbReference>
<proteinExistence type="inferred from homology"/>
<feature type="transmembrane region" description="Helical" evidence="7">
    <location>
        <begin position="865"/>
        <end position="884"/>
    </location>
</feature>
<sequence length="982" mass="109866">MLWKTGFILLCWGLTSGEVQEGPAGTPSTPARGTLDFGSVPSEVYETVAYYDPGAIGILFNMMHAFLFVVQPNPFPEDLVISVAKDKFGAIQSEYQKPENIVLTLQVIYYEIGFVVCAALGLLFTILLPLLGLLFCLCRCCDNCGGEMHQRQRKNADCLRGLLTTLLLTITFVITNVSVMLRAVKLTHTTIQRPDLSSPVDSGIIVMVNFGWQSVAGEADHISSLLSSEKPTEQSRTQLTNAKQAGVLCAYAANQNLSSQLKSMRRLVKSNLKDLHTFTNQTPAQIDYLVSQYGTVKQHVLFDLENVGVILGGKIHEELGKSVQPALDATLSMTGIKVEKALKAMRDTKDALENVSLTLETLQEGTGKLQANLSLVRSSLNNIVNDPVCLDASAPEICRSIRSTLPKMDIAANYSELSDVTDQLNRVNEVLKTDLTQIVLKNISYGVKVLLEDIGSNITSFTRVFPVNSSLTNFTRMITHTHSQIEDLYPHIDQMDFYRWICCVTLCCMVLLILTFNFLGLLCGIMGYDRHASPTTRGCVSNTGGNMLMAAVGFSFLFSWVLMGVITALFLAGGNLEKLVCEPFQTRQLFKVLDTPNLVNSAWRNFIPGYLYNDPEMDLTAYSLYSNCKDNRGIYSALHLDKIFNISSFFNSSVYSREVSRRFDGVKVDLRAIILLESEGKQNLISFTETGISEINFAAFLNEVNKGVTRIDLVDFANQLDAHADQMPKGTFQRSLKGHANTIRQIHIQQVVPLEQSMKYVKARSTLNQSIRLLERTSSDLPVKVREVLEAVDGAQYLISNNATFVVNQETEKYKETIISYFKQYMNWIKSSLANEVAVCKPFSNIVDTVEILGCSFLVDSMNTFWFGLGCSTLFLLPSIILSVKLAKFYRRMDTEDVYDDIETIPMKKSLFIRDNLHDVVKERSRFNSEIYFFTHTVILDTGIESFTKTLAVNRCINSSHIQKRKLKYLKLGQVFHVHATC</sequence>